<dbReference type="Pfam" id="PF11136">
    <property type="entry name" value="DUF2889"/>
    <property type="match status" value="1"/>
</dbReference>
<evidence type="ECO:0000313" key="2">
    <source>
        <dbReference type="EMBL" id="BAN03024.1"/>
    </source>
</evidence>
<evidence type="ECO:0008006" key="4">
    <source>
        <dbReference type="Google" id="ProtNLM"/>
    </source>
</evidence>
<proteinExistence type="predicted"/>
<dbReference type="KEGG" id="aym:YM304_27100"/>
<dbReference type="InterPro" id="IPR021312">
    <property type="entry name" value="DUF2889"/>
</dbReference>
<accession>A0A6C7E5H0</accession>
<evidence type="ECO:0000313" key="3">
    <source>
        <dbReference type="Proteomes" id="UP000011863"/>
    </source>
</evidence>
<dbReference type="RefSeq" id="WP_015442271.1">
    <property type="nucleotide sequence ID" value="NC_020520.1"/>
</dbReference>
<protein>
    <recommendedName>
        <fullName evidence="4">DUF2889 domain-containing protein</fullName>
    </recommendedName>
</protein>
<dbReference type="OrthoDB" id="6862397at2"/>
<keyword evidence="3" id="KW-1185">Reference proteome</keyword>
<organism evidence="2 3">
    <name type="scientific">Ilumatobacter coccineus (strain NBRC 103263 / KCTC 29153 / YM16-304)</name>
    <dbReference type="NCBI Taxonomy" id="1313172"/>
    <lineage>
        <taxon>Bacteria</taxon>
        <taxon>Bacillati</taxon>
        <taxon>Actinomycetota</taxon>
        <taxon>Acidimicrobiia</taxon>
        <taxon>Acidimicrobiales</taxon>
        <taxon>Ilumatobacteraceae</taxon>
        <taxon>Ilumatobacter</taxon>
    </lineage>
</organism>
<name>A0A6C7E5H0_ILUCY</name>
<reference evidence="2 3" key="1">
    <citation type="journal article" date="2013" name="Int. J. Syst. Evol. Microbiol.">
        <title>Ilumatobacter nonamiense sp. nov. and Ilumatobacter coccineum sp. nov., isolated from seashore sand.</title>
        <authorList>
            <person name="Matsumoto A."/>
            <person name="Kasai H."/>
            <person name="Matsuo Y."/>
            <person name="Shizuri Y."/>
            <person name="Ichikawa N."/>
            <person name="Fujita N."/>
            <person name="Omura S."/>
            <person name="Takahashi Y."/>
        </authorList>
    </citation>
    <scope>NUCLEOTIDE SEQUENCE [LARGE SCALE GENOMIC DNA]</scope>
    <source>
        <strain evidence="3">NBRC 103263 / KCTC 29153 / YM16-304</strain>
    </source>
</reference>
<evidence type="ECO:0000256" key="1">
    <source>
        <dbReference type="SAM" id="MobiDB-lite"/>
    </source>
</evidence>
<dbReference type="AlphaFoldDB" id="A0A6C7E5H0"/>
<sequence length="245" mass="27250">MSDHVTDSHDLFDHDSILPDDLVDESGQPLEVLHDREYRVRAFRKADDLVLIRGAVRDQKPPGLYFPTDPDPITVHHMQVDIEVRYPTMEIVSAGVAFGTHPNDVCPSIIGHYDKLVGLSIARGFTHKVRELFGGPRGCTHTTMLLQSMAPIAIQCMWSMRAAIRNREQAATAGDATDSARPASVTPEQREAMWRTNLNSCHVWAEDSETVANLTAGGPLEVPVFARERLVQLGMKPDDWSKQMG</sequence>
<gene>
    <name evidence="2" type="ORF">YM304_27100</name>
</gene>
<dbReference type="Proteomes" id="UP000011863">
    <property type="component" value="Chromosome"/>
</dbReference>
<feature type="region of interest" description="Disordered" evidence="1">
    <location>
        <begin position="169"/>
        <end position="189"/>
    </location>
</feature>
<dbReference type="EMBL" id="AP012057">
    <property type="protein sequence ID" value="BAN03024.1"/>
    <property type="molecule type" value="Genomic_DNA"/>
</dbReference>